<dbReference type="NCBIfam" id="TIGR03514">
    <property type="entry name" value="GldB_lipo"/>
    <property type="match status" value="1"/>
</dbReference>
<sequence length="314" mass="37166">MKHVFIILVSSLFFLSCKEEYSTPKEISEIEMDLTVKRFEKDFLNTPKENFDKLKTKYPYLSDLNWETDKKDTLVIEMLQESLKVFPDFKQEKKDLELLFKHIKFYFPNFTKPEVITLTSSVDYRNKVVLADTLLFVSVDTYLGEKHKYYDLIPNYIARKLSKEQLISDVSAVYAKGFLSQVRPRTFRDQMIYFGKILYLQDLFMPFDSENKRIGYTQSELDWAKANEGMIWSYFIENKMLFSTDKSLSNRFIAEAPFSKFYLEIDNQSPGMLGKYIGWQIVRSFMKKNDVSLRELCSISGEELFNKSKYKPAR</sequence>
<keyword evidence="2" id="KW-1185">Reference proteome</keyword>
<evidence type="ECO:0000313" key="2">
    <source>
        <dbReference type="Proteomes" id="UP001596997"/>
    </source>
</evidence>
<evidence type="ECO:0000313" key="1">
    <source>
        <dbReference type="EMBL" id="MFD0963504.1"/>
    </source>
</evidence>
<dbReference type="PROSITE" id="PS51257">
    <property type="entry name" value="PROKAR_LIPOPROTEIN"/>
    <property type="match status" value="1"/>
</dbReference>
<keyword evidence="1" id="KW-0449">Lipoprotein</keyword>
<dbReference type="Proteomes" id="UP001596997">
    <property type="component" value="Unassembled WGS sequence"/>
</dbReference>
<accession>A0ABW3I0X9</accession>
<protein>
    <submittedName>
        <fullName evidence="1">Gliding motility lipoprotein GldB</fullName>
    </submittedName>
</protein>
<reference evidence="2" key="1">
    <citation type="journal article" date="2019" name="Int. J. Syst. Evol. Microbiol.">
        <title>The Global Catalogue of Microorganisms (GCM) 10K type strain sequencing project: providing services to taxonomists for standard genome sequencing and annotation.</title>
        <authorList>
            <consortium name="The Broad Institute Genomics Platform"/>
            <consortium name="The Broad Institute Genome Sequencing Center for Infectious Disease"/>
            <person name="Wu L."/>
            <person name="Ma J."/>
        </authorList>
    </citation>
    <scope>NUCLEOTIDE SEQUENCE [LARGE SCALE GENOMIC DNA]</scope>
    <source>
        <strain evidence="2">CCUG 62114</strain>
    </source>
</reference>
<comment type="caution">
    <text evidence="1">The sequence shown here is derived from an EMBL/GenBank/DDBJ whole genome shotgun (WGS) entry which is preliminary data.</text>
</comment>
<dbReference type="InterPro" id="IPR019853">
    <property type="entry name" value="GldB-like"/>
</dbReference>
<dbReference type="RefSeq" id="WP_377714283.1">
    <property type="nucleotide sequence ID" value="NZ_JBHTJM010000006.1"/>
</dbReference>
<dbReference type="Pfam" id="PF25594">
    <property type="entry name" value="GldB_lipo"/>
    <property type="match status" value="1"/>
</dbReference>
<gene>
    <name evidence="1" type="primary">gldB</name>
    <name evidence="1" type="ORF">ACFQ1O_05780</name>
</gene>
<proteinExistence type="predicted"/>
<name>A0ABW3I0X9_9FLAO</name>
<dbReference type="EMBL" id="JBHTJM010000006">
    <property type="protein sequence ID" value="MFD0963504.1"/>
    <property type="molecule type" value="Genomic_DNA"/>
</dbReference>
<organism evidence="1 2">
    <name type="scientific">Pseudofulvibacter geojedonensis</name>
    <dbReference type="NCBI Taxonomy" id="1123758"/>
    <lineage>
        <taxon>Bacteria</taxon>
        <taxon>Pseudomonadati</taxon>
        <taxon>Bacteroidota</taxon>
        <taxon>Flavobacteriia</taxon>
        <taxon>Flavobacteriales</taxon>
        <taxon>Flavobacteriaceae</taxon>
        <taxon>Pseudofulvibacter</taxon>
    </lineage>
</organism>